<dbReference type="Proteomes" id="UP000295703">
    <property type="component" value="Unassembled WGS sequence"/>
</dbReference>
<dbReference type="Gene3D" id="3.50.50.60">
    <property type="entry name" value="FAD/NAD(P)-binding domain"/>
    <property type="match status" value="2"/>
</dbReference>
<accession>A0A4R8RHX0</accession>
<evidence type="ECO:0000256" key="3">
    <source>
        <dbReference type="ARBA" id="ARBA00022827"/>
    </source>
</evidence>
<name>A0A4R8RHX0_COLTR</name>
<dbReference type="Pfam" id="PF13450">
    <property type="entry name" value="NAD_binding_8"/>
    <property type="match status" value="1"/>
</dbReference>
<proteinExistence type="inferred from homology"/>
<keyword evidence="6" id="KW-1185">Reference proteome</keyword>
<evidence type="ECO:0000313" key="5">
    <source>
        <dbReference type="EMBL" id="TDZ61821.1"/>
    </source>
</evidence>
<reference evidence="5 6" key="1">
    <citation type="submission" date="2018-12" db="EMBL/GenBank/DDBJ databases">
        <title>Genome sequence and assembly of Colletotrichum trifolii.</title>
        <authorList>
            <person name="Gan P."/>
            <person name="Shirasu K."/>
        </authorList>
    </citation>
    <scope>NUCLEOTIDE SEQUENCE [LARGE SCALE GENOMIC DNA]</scope>
    <source>
        <strain evidence="5 6">543-2</strain>
    </source>
</reference>
<dbReference type="EMBL" id="RYZW01000028">
    <property type="protein sequence ID" value="TDZ61821.1"/>
    <property type="molecule type" value="Genomic_DNA"/>
</dbReference>
<evidence type="ECO:0000256" key="2">
    <source>
        <dbReference type="ARBA" id="ARBA00022630"/>
    </source>
</evidence>
<evidence type="ECO:0000256" key="4">
    <source>
        <dbReference type="ARBA" id="ARBA00023002"/>
    </source>
</evidence>
<keyword evidence="4" id="KW-0560">Oxidoreductase</keyword>
<comment type="caution">
    <text evidence="5">The sequence shown here is derived from an EMBL/GenBank/DDBJ whole genome shotgun (WGS) entry which is preliminary data.</text>
</comment>
<protein>
    <submittedName>
        <fullName evidence="5">Thiol-specific monooxygenase</fullName>
    </submittedName>
</protein>
<sequence>MPSKIRRIAVIGAGPSGAIATDALVKEQAFDTVKVFDRRAEPGGTWIYTPQLPAAIPSLRKLLDGEADAPVPIPAQLPAQTNKSEAVNSHQIRFSDTAQHEHLHTNITPEIMSFTTEPFPDTLTDRIREKYGDDSPFRGRGHIREWVENIFARNGHENLLELSTTVELAEKKGSEWILTLRKELPGKNQWWQETFDAVVVATGHYNIPWIPDIPGIREYDERFPGRVVHSKHFRGADKFKGKKVIVVGGSVSSHELLHEVLPVAQHPVYASLRGEPIPLFGWEPFTHPHISIQKQIVHLCHKTGTVTFEDGTKVKDVDHIIFGTGYTFSFPFLPKVQERVLQANRRLPGVYYHTWDIEDPTLAFLGMCGGGFTFRLFEWQAVAVARLLAGRGNPLPAKEDQREWERKRVAEFGGGRDYYTIAPHWKDVFEYLRSVAGDPAPGTTGRVLPVFDDNWLEIWATMGSVKTRSWEVSRQKAEAEAVAVKEDEGIRAKL</sequence>
<dbReference type="GO" id="GO:0050661">
    <property type="term" value="F:NADP binding"/>
    <property type="evidence" value="ECO:0007669"/>
    <property type="project" value="InterPro"/>
</dbReference>
<gene>
    <name evidence="5" type="primary">fmo1-3</name>
    <name evidence="5" type="ORF">CTRI78_v004066</name>
</gene>
<dbReference type="InterPro" id="IPR050346">
    <property type="entry name" value="FMO-like"/>
</dbReference>
<dbReference type="PANTHER" id="PTHR23023">
    <property type="entry name" value="DIMETHYLANILINE MONOOXYGENASE"/>
    <property type="match status" value="1"/>
</dbReference>
<keyword evidence="2" id="KW-0285">Flavoprotein</keyword>
<dbReference type="InterPro" id="IPR020946">
    <property type="entry name" value="Flavin_mOase-like"/>
</dbReference>
<keyword evidence="3" id="KW-0274">FAD</keyword>
<dbReference type="PRINTS" id="PR00419">
    <property type="entry name" value="ADXRDTASE"/>
</dbReference>
<evidence type="ECO:0000313" key="6">
    <source>
        <dbReference type="Proteomes" id="UP000295703"/>
    </source>
</evidence>
<dbReference type="SUPFAM" id="SSF51905">
    <property type="entry name" value="FAD/NAD(P)-binding domain"/>
    <property type="match status" value="2"/>
</dbReference>
<dbReference type="GO" id="GO:0004499">
    <property type="term" value="F:N,N-dimethylaniline monooxygenase activity"/>
    <property type="evidence" value="ECO:0007669"/>
    <property type="project" value="InterPro"/>
</dbReference>
<dbReference type="InterPro" id="IPR036188">
    <property type="entry name" value="FAD/NAD-bd_sf"/>
</dbReference>
<evidence type="ECO:0000256" key="1">
    <source>
        <dbReference type="ARBA" id="ARBA00009183"/>
    </source>
</evidence>
<comment type="similarity">
    <text evidence="1">Belongs to the FMO family.</text>
</comment>
<keyword evidence="5" id="KW-0503">Monooxygenase</keyword>
<dbReference type="GO" id="GO:0050660">
    <property type="term" value="F:flavin adenine dinucleotide binding"/>
    <property type="evidence" value="ECO:0007669"/>
    <property type="project" value="InterPro"/>
</dbReference>
<organism evidence="5 6">
    <name type="scientific">Colletotrichum trifolii</name>
    <dbReference type="NCBI Taxonomy" id="5466"/>
    <lineage>
        <taxon>Eukaryota</taxon>
        <taxon>Fungi</taxon>
        <taxon>Dikarya</taxon>
        <taxon>Ascomycota</taxon>
        <taxon>Pezizomycotina</taxon>
        <taxon>Sordariomycetes</taxon>
        <taxon>Hypocreomycetidae</taxon>
        <taxon>Glomerellales</taxon>
        <taxon>Glomerellaceae</taxon>
        <taxon>Colletotrichum</taxon>
        <taxon>Colletotrichum orbiculare species complex</taxon>
    </lineage>
</organism>
<dbReference type="AlphaFoldDB" id="A0A4R8RHX0"/>
<dbReference type="Pfam" id="PF00743">
    <property type="entry name" value="FMO-like"/>
    <property type="match status" value="2"/>
</dbReference>